<dbReference type="RefSeq" id="WP_310423147.1">
    <property type="nucleotide sequence ID" value="NZ_JAVDYC010000001.1"/>
</dbReference>
<keyword evidence="3 6" id="KW-0055">Arginine biosynthesis</keyword>
<dbReference type="Gene3D" id="1.10.275.10">
    <property type="entry name" value="Fumarase/aspartase (N-terminal domain)"/>
    <property type="match status" value="1"/>
</dbReference>
<keyword evidence="5 6" id="KW-0456">Lyase</keyword>
<comment type="caution">
    <text evidence="9">The sequence shown here is derived from an EMBL/GenBank/DDBJ whole genome shotgun (WGS) entry which is preliminary data.</text>
</comment>
<evidence type="ECO:0000256" key="3">
    <source>
        <dbReference type="ARBA" id="ARBA00022571"/>
    </source>
</evidence>
<gene>
    <name evidence="6" type="primary">argH</name>
    <name evidence="9" type="ORF">J2S44_007058</name>
</gene>
<dbReference type="InterPro" id="IPR029419">
    <property type="entry name" value="Arg_succ_lyase_C"/>
</dbReference>
<dbReference type="PROSITE" id="PS00163">
    <property type="entry name" value="FUMARATE_LYASES"/>
    <property type="match status" value="1"/>
</dbReference>
<keyword evidence="4 6" id="KW-0028">Amino-acid biosynthesis</keyword>
<accession>A0AAE3ZVN0</accession>
<evidence type="ECO:0000313" key="10">
    <source>
        <dbReference type="Proteomes" id="UP001183629"/>
    </source>
</evidence>
<dbReference type="CDD" id="cd01359">
    <property type="entry name" value="Argininosuccinate_lyase"/>
    <property type="match status" value="1"/>
</dbReference>
<dbReference type="HAMAP" id="MF_00006">
    <property type="entry name" value="Arg_succ_lyase"/>
    <property type="match status" value="1"/>
</dbReference>
<dbReference type="Pfam" id="PF14698">
    <property type="entry name" value="ASL_C2"/>
    <property type="match status" value="1"/>
</dbReference>
<dbReference type="InterPro" id="IPR022761">
    <property type="entry name" value="Fumarate_lyase_N"/>
</dbReference>
<keyword evidence="6" id="KW-0963">Cytoplasm</keyword>
<evidence type="ECO:0000256" key="5">
    <source>
        <dbReference type="ARBA" id="ARBA00023239"/>
    </source>
</evidence>
<evidence type="ECO:0000259" key="8">
    <source>
        <dbReference type="Pfam" id="PF14698"/>
    </source>
</evidence>
<evidence type="ECO:0000259" key="7">
    <source>
        <dbReference type="Pfam" id="PF00206"/>
    </source>
</evidence>
<comment type="pathway">
    <text evidence="1 6">Amino-acid biosynthesis; L-arginine biosynthesis; L-arginine from L-ornithine and carbamoyl phosphate: step 3/3.</text>
</comment>
<keyword evidence="10" id="KW-1185">Reference proteome</keyword>
<dbReference type="InterPro" id="IPR009049">
    <property type="entry name" value="Argininosuccinate_lyase"/>
</dbReference>
<dbReference type="InterPro" id="IPR000362">
    <property type="entry name" value="Fumarate_lyase_fam"/>
</dbReference>
<evidence type="ECO:0000313" key="9">
    <source>
        <dbReference type="EMBL" id="MDR7326808.1"/>
    </source>
</evidence>
<dbReference type="FunFam" id="1.20.200.10:FF:000015">
    <property type="entry name" value="argininosuccinate lyase isoform X2"/>
    <property type="match status" value="1"/>
</dbReference>
<name>A0AAE3ZVN0_9ACTN</name>
<protein>
    <recommendedName>
        <fullName evidence="2 6">Argininosuccinate lyase</fullName>
        <shortName evidence="6">ASAL</shortName>
        <ecNumber evidence="2 6">4.3.2.1</ecNumber>
    </recommendedName>
    <alternativeName>
        <fullName evidence="6">Arginosuccinase</fullName>
    </alternativeName>
</protein>
<evidence type="ECO:0000256" key="1">
    <source>
        <dbReference type="ARBA" id="ARBA00004941"/>
    </source>
</evidence>
<dbReference type="Pfam" id="PF00206">
    <property type="entry name" value="Lyase_1"/>
    <property type="match status" value="1"/>
</dbReference>
<dbReference type="SUPFAM" id="SSF48557">
    <property type="entry name" value="L-aspartase-like"/>
    <property type="match status" value="1"/>
</dbReference>
<dbReference type="PANTHER" id="PTHR43814:SF1">
    <property type="entry name" value="ARGININOSUCCINATE LYASE"/>
    <property type="match status" value="1"/>
</dbReference>
<dbReference type="InterPro" id="IPR008948">
    <property type="entry name" value="L-Aspartase-like"/>
</dbReference>
<dbReference type="EMBL" id="JAVDYC010000001">
    <property type="protein sequence ID" value="MDR7326808.1"/>
    <property type="molecule type" value="Genomic_DNA"/>
</dbReference>
<dbReference type="NCBIfam" id="TIGR00838">
    <property type="entry name" value="argH"/>
    <property type="match status" value="1"/>
</dbReference>
<evidence type="ECO:0000256" key="4">
    <source>
        <dbReference type="ARBA" id="ARBA00022605"/>
    </source>
</evidence>
<evidence type="ECO:0000256" key="6">
    <source>
        <dbReference type="HAMAP-Rule" id="MF_00006"/>
    </source>
</evidence>
<dbReference type="GO" id="GO:0042450">
    <property type="term" value="P:L-arginine biosynthetic process via ornithine"/>
    <property type="evidence" value="ECO:0007669"/>
    <property type="project" value="UniProtKB-UniRule"/>
</dbReference>
<dbReference type="GO" id="GO:0004056">
    <property type="term" value="F:argininosuccinate lyase activity"/>
    <property type="evidence" value="ECO:0007669"/>
    <property type="project" value="UniProtKB-UniRule"/>
</dbReference>
<comment type="similarity">
    <text evidence="6">Belongs to the lyase 1 family. Argininosuccinate lyase subfamily.</text>
</comment>
<feature type="domain" description="Argininosuccinate lyase C-terminal" evidence="8">
    <location>
        <begin position="366"/>
        <end position="438"/>
    </location>
</feature>
<feature type="domain" description="Fumarate lyase N-terminal" evidence="7">
    <location>
        <begin position="9"/>
        <end position="303"/>
    </location>
</feature>
<dbReference type="Gene3D" id="1.10.40.30">
    <property type="entry name" value="Fumarase/aspartase (C-terminal domain)"/>
    <property type="match status" value="1"/>
</dbReference>
<dbReference type="InterPro" id="IPR024083">
    <property type="entry name" value="Fumarase/histidase_N"/>
</dbReference>
<dbReference type="InterPro" id="IPR020557">
    <property type="entry name" value="Fumarate_lyase_CS"/>
</dbReference>
<proteinExistence type="inferred from homology"/>
<dbReference type="EC" id="4.3.2.1" evidence="2 6"/>
<dbReference type="PANTHER" id="PTHR43814">
    <property type="entry name" value="ARGININOSUCCINATE LYASE"/>
    <property type="match status" value="1"/>
</dbReference>
<dbReference type="AlphaFoldDB" id="A0AAE3ZVN0"/>
<dbReference type="PRINTS" id="PR00145">
    <property type="entry name" value="ARGSUCLYASE"/>
</dbReference>
<sequence length="508" mass="55931">MQSNSLWGGRFQEQIASTALEYTESLAVDAAMLTEDIWGSKAHVIMLGANGIIDDEDTRAILSGLESARREVDENTFTLDVADEDVHMNVERYVTSRHGKRGARMHTARSRNDQVITDTRLHTRGLILGIEREVIALQDTLLTLAADHTDTLSMGYTHTQHAQPITIGYWATAYVGMFRRDLVRLRNAYRSTDINPLGAGALAGTSFPTDRRLTTELLGFADVQENGLDAVSSRDFGLEFLSALAILVSNISKIAEEIVYWSTHEFRLVEVADGYAMGSSMMPQKKNPCVAELIRGKTGKVYGRLVELLTMMKGIPTGYNRDLQEDKPPIWEASASAASTIRTLNGLLSTLRFNPDRMRELAHKNFALATEVADYLVKTQNIPFRECHRIVGETVGSLYRRNLTFENVEETVQALAAAGAKVTAEEIAPVLDPVVSVNSHTSLGGTAPAEVLRMIKAERERLEEHTHDVDAREERISSAFRGTEAISAAVIAGSGVQAAVAQWRGESQ</sequence>
<comment type="subcellular location">
    <subcellularLocation>
        <location evidence="6">Cytoplasm</location>
    </subcellularLocation>
</comment>
<organism evidence="9 10">
    <name type="scientific">Catenuloplanes niger</name>
    <dbReference type="NCBI Taxonomy" id="587534"/>
    <lineage>
        <taxon>Bacteria</taxon>
        <taxon>Bacillati</taxon>
        <taxon>Actinomycetota</taxon>
        <taxon>Actinomycetes</taxon>
        <taxon>Micromonosporales</taxon>
        <taxon>Micromonosporaceae</taxon>
        <taxon>Catenuloplanes</taxon>
    </lineage>
</organism>
<dbReference type="GO" id="GO:0005829">
    <property type="term" value="C:cytosol"/>
    <property type="evidence" value="ECO:0007669"/>
    <property type="project" value="TreeGrafter"/>
</dbReference>
<dbReference type="Gene3D" id="1.20.200.10">
    <property type="entry name" value="Fumarase/aspartase (Central domain)"/>
    <property type="match status" value="1"/>
</dbReference>
<dbReference type="Proteomes" id="UP001183629">
    <property type="component" value="Unassembled WGS sequence"/>
</dbReference>
<evidence type="ECO:0000256" key="2">
    <source>
        <dbReference type="ARBA" id="ARBA00012338"/>
    </source>
</evidence>
<reference evidence="9 10" key="1">
    <citation type="submission" date="2023-07" db="EMBL/GenBank/DDBJ databases">
        <title>Sequencing the genomes of 1000 actinobacteria strains.</title>
        <authorList>
            <person name="Klenk H.-P."/>
        </authorList>
    </citation>
    <scope>NUCLEOTIDE SEQUENCE [LARGE SCALE GENOMIC DNA]</scope>
    <source>
        <strain evidence="9 10">DSM 44711</strain>
    </source>
</reference>
<comment type="catalytic activity">
    <reaction evidence="6">
        <text>2-(N(omega)-L-arginino)succinate = fumarate + L-arginine</text>
        <dbReference type="Rhea" id="RHEA:24020"/>
        <dbReference type="ChEBI" id="CHEBI:29806"/>
        <dbReference type="ChEBI" id="CHEBI:32682"/>
        <dbReference type="ChEBI" id="CHEBI:57472"/>
        <dbReference type="EC" id="4.3.2.1"/>
    </reaction>
</comment>
<dbReference type="PRINTS" id="PR00149">
    <property type="entry name" value="FUMRATELYASE"/>
</dbReference>